<accession>A0A178IIW3</accession>
<dbReference type="Gene3D" id="3.20.20.210">
    <property type="match status" value="1"/>
</dbReference>
<dbReference type="AlphaFoldDB" id="A0A178IIW3"/>
<gene>
    <name evidence="1" type="ORF">AW736_10950</name>
</gene>
<dbReference type="Proteomes" id="UP000078486">
    <property type="component" value="Unassembled WGS sequence"/>
</dbReference>
<sequence>MITPQLLERHAAFWKGRGTAPLIGSMAKKHWSKNPYPVGAKDLICEPRMIQAHELELRRLIGVKDAESGGPPGDLINPVGIRYPEAWMEAFLGCPIFASETSCTAKPCHSGCGETLAAFDREAVFGSAWFAKAKESVATGDTLAGEALPTRQLHLRGIIDMLTAVMGETNLCMEVYDNAGELDRLAKTYAEFYIDAAKRLLALRKRWRGGCVSTWRLYYPGELLDYQIDASSLFSKEQYEEHFLRHDERVIDQFEASIVHLHTCGLHHLESVLKIRKLSAIEINLDRESTAWEPERIIRAANRIQEAGKSVILVGRLNRGELDGVISKTNHRGLAINNWFAEEL</sequence>
<comment type="caution">
    <text evidence="1">The sequence shown here is derived from an EMBL/GenBank/DDBJ whole genome shotgun (WGS) entry which is preliminary data.</text>
</comment>
<proteinExistence type="predicted"/>
<dbReference type="EMBL" id="LRRQ01000076">
    <property type="protein sequence ID" value="OAM89833.1"/>
    <property type="molecule type" value="Genomic_DNA"/>
</dbReference>
<protein>
    <recommendedName>
        <fullName evidence="3">Uroporphyrinogen decarboxylase (URO-D) domain-containing protein</fullName>
    </recommendedName>
</protein>
<dbReference type="RefSeq" id="WP_145928775.1">
    <property type="nucleotide sequence ID" value="NZ_CP109796.1"/>
</dbReference>
<evidence type="ECO:0000313" key="2">
    <source>
        <dbReference type="Proteomes" id="UP000078486"/>
    </source>
</evidence>
<organism evidence="1 2">
    <name type="scientific">Termitidicoccus mucosus</name>
    <dbReference type="NCBI Taxonomy" id="1184151"/>
    <lineage>
        <taxon>Bacteria</taxon>
        <taxon>Pseudomonadati</taxon>
        <taxon>Verrucomicrobiota</taxon>
        <taxon>Opitutia</taxon>
        <taxon>Opitutales</taxon>
        <taxon>Opitutaceae</taxon>
        <taxon>Termitidicoccus</taxon>
    </lineage>
</organism>
<evidence type="ECO:0000313" key="1">
    <source>
        <dbReference type="EMBL" id="OAM89833.1"/>
    </source>
</evidence>
<evidence type="ECO:0008006" key="3">
    <source>
        <dbReference type="Google" id="ProtNLM"/>
    </source>
</evidence>
<dbReference type="InterPro" id="IPR038071">
    <property type="entry name" value="UROD/MetE-like_sf"/>
</dbReference>
<name>A0A178IIW3_9BACT</name>
<keyword evidence="2" id="KW-1185">Reference proteome</keyword>
<dbReference type="OrthoDB" id="1956132at2"/>
<reference evidence="1 2" key="1">
    <citation type="submission" date="2016-01" db="EMBL/GenBank/DDBJ databases">
        <title>High potential of lignocellulose degradation of a new Verrucomicrobia species.</title>
        <authorList>
            <person name="Wang Y."/>
            <person name="Shi Y."/>
            <person name="Qiu Z."/>
            <person name="Liu S."/>
            <person name="Yang H."/>
        </authorList>
    </citation>
    <scope>NUCLEOTIDE SEQUENCE [LARGE SCALE GENOMIC DNA]</scope>
    <source>
        <strain evidence="1 2">TSB47</strain>
    </source>
</reference>
<dbReference type="STRING" id="1184151.AW736_10950"/>